<dbReference type="SUPFAM" id="SSF53850">
    <property type="entry name" value="Periplasmic binding protein-like II"/>
    <property type="match status" value="1"/>
</dbReference>
<keyword evidence="7" id="KW-1185">Reference proteome</keyword>
<dbReference type="Proteomes" id="UP001161422">
    <property type="component" value="Unassembled WGS sequence"/>
</dbReference>
<dbReference type="CDD" id="cd05466">
    <property type="entry name" value="PBP2_LTTR_substrate"/>
    <property type="match status" value="1"/>
</dbReference>
<keyword evidence="2" id="KW-0805">Transcription regulation</keyword>
<dbReference type="PANTHER" id="PTHR30126:SF91">
    <property type="entry name" value="LYSR FAMILY TRANSCRIPTIONAL REGULATOR"/>
    <property type="match status" value="1"/>
</dbReference>
<dbReference type="InterPro" id="IPR036388">
    <property type="entry name" value="WH-like_DNA-bd_sf"/>
</dbReference>
<evidence type="ECO:0000256" key="3">
    <source>
        <dbReference type="ARBA" id="ARBA00023125"/>
    </source>
</evidence>
<evidence type="ECO:0000256" key="2">
    <source>
        <dbReference type="ARBA" id="ARBA00023015"/>
    </source>
</evidence>
<dbReference type="InterPro" id="IPR036390">
    <property type="entry name" value="WH_DNA-bd_sf"/>
</dbReference>
<dbReference type="Gene3D" id="1.10.10.10">
    <property type="entry name" value="Winged helix-like DNA-binding domain superfamily/Winged helix DNA-binding domain"/>
    <property type="match status" value="1"/>
</dbReference>
<evidence type="ECO:0000259" key="5">
    <source>
        <dbReference type="PROSITE" id="PS50931"/>
    </source>
</evidence>
<dbReference type="EMBL" id="BSNC01000004">
    <property type="protein sequence ID" value="GLP96302.1"/>
    <property type="molecule type" value="Genomic_DNA"/>
</dbReference>
<dbReference type="GO" id="GO:0003700">
    <property type="term" value="F:DNA-binding transcription factor activity"/>
    <property type="evidence" value="ECO:0007669"/>
    <property type="project" value="InterPro"/>
</dbReference>
<dbReference type="Pfam" id="PF03466">
    <property type="entry name" value="LysR_substrate"/>
    <property type="match status" value="1"/>
</dbReference>
<organism evidence="6 7">
    <name type="scientific">Paraferrimonas sedimenticola</name>
    <dbReference type="NCBI Taxonomy" id="375674"/>
    <lineage>
        <taxon>Bacteria</taxon>
        <taxon>Pseudomonadati</taxon>
        <taxon>Pseudomonadota</taxon>
        <taxon>Gammaproteobacteria</taxon>
        <taxon>Alteromonadales</taxon>
        <taxon>Ferrimonadaceae</taxon>
        <taxon>Paraferrimonas</taxon>
    </lineage>
</organism>
<name>A0AA37RX27_9GAMM</name>
<gene>
    <name evidence="6" type="ORF">GCM10007895_16080</name>
</gene>
<dbReference type="SUPFAM" id="SSF46785">
    <property type="entry name" value="Winged helix' DNA-binding domain"/>
    <property type="match status" value="1"/>
</dbReference>
<dbReference type="Pfam" id="PF00126">
    <property type="entry name" value="HTH_1"/>
    <property type="match status" value="1"/>
</dbReference>
<protein>
    <recommendedName>
        <fullName evidence="5">HTH lysR-type domain-containing protein</fullName>
    </recommendedName>
</protein>
<dbReference type="InterPro" id="IPR005119">
    <property type="entry name" value="LysR_subst-bd"/>
</dbReference>
<dbReference type="PROSITE" id="PS50931">
    <property type="entry name" value="HTH_LYSR"/>
    <property type="match status" value="1"/>
</dbReference>
<proteinExistence type="inferred from homology"/>
<evidence type="ECO:0000256" key="1">
    <source>
        <dbReference type="ARBA" id="ARBA00009437"/>
    </source>
</evidence>
<reference evidence="6" key="1">
    <citation type="journal article" date="2014" name="Int. J. Syst. Evol. Microbiol.">
        <title>Complete genome sequence of Corynebacterium casei LMG S-19264T (=DSM 44701T), isolated from a smear-ripened cheese.</title>
        <authorList>
            <consortium name="US DOE Joint Genome Institute (JGI-PGF)"/>
            <person name="Walter F."/>
            <person name="Albersmeier A."/>
            <person name="Kalinowski J."/>
            <person name="Ruckert C."/>
        </authorList>
    </citation>
    <scope>NUCLEOTIDE SEQUENCE</scope>
    <source>
        <strain evidence="6">NBRC 101628</strain>
    </source>
</reference>
<dbReference type="PANTHER" id="PTHR30126">
    <property type="entry name" value="HTH-TYPE TRANSCRIPTIONAL REGULATOR"/>
    <property type="match status" value="1"/>
</dbReference>
<reference evidence="6" key="2">
    <citation type="submission" date="2023-01" db="EMBL/GenBank/DDBJ databases">
        <title>Draft genome sequence of Paraferrimonas sedimenticola strain NBRC 101628.</title>
        <authorList>
            <person name="Sun Q."/>
            <person name="Mori K."/>
        </authorList>
    </citation>
    <scope>NUCLEOTIDE SEQUENCE</scope>
    <source>
        <strain evidence="6">NBRC 101628</strain>
    </source>
</reference>
<accession>A0AA37RX27</accession>
<comment type="similarity">
    <text evidence="1">Belongs to the LysR transcriptional regulatory family.</text>
</comment>
<comment type="caution">
    <text evidence="6">The sequence shown here is derived from an EMBL/GenBank/DDBJ whole genome shotgun (WGS) entry which is preliminary data.</text>
</comment>
<evidence type="ECO:0000313" key="7">
    <source>
        <dbReference type="Proteomes" id="UP001161422"/>
    </source>
</evidence>
<dbReference type="RefSeq" id="WP_169902870.1">
    <property type="nucleotide sequence ID" value="NZ_BSNC01000004.1"/>
</dbReference>
<sequence>MDYSLSQLQAFVHTFETGSFKEAAVRLNKRRQVVARSVAMLEEICNITIFERHVRHLEVTDEGRKLYQYAKRVLRDLHQFDEQLASFNRQLPNEFRLAVDLSLSCPQISNCYLGALEEIPTIDLQVLSGGTKQCIEWVQGGVVEMALLFSPVLNFENLQNVTVLDFELVEVASPQEINAGQVLSENEIADMTQIVPQFIFDYGHENAHIDSDKVIKVNNMQESINMIRAGVGWARVPKFIAQPYVDAQQINSFSRMGGLSASWYAEVLYPSDESLSLAGDIFLSKLMQLQV</sequence>
<keyword evidence="4" id="KW-0804">Transcription</keyword>
<dbReference type="AlphaFoldDB" id="A0AA37RX27"/>
<evidence type="ECO:0000256" key="4">
    <source>
        <dbReference type="ARBA" id="ARBA00023163"/>
    </source>
</evidence>
<evidence type="ECO:0000313" key="6">
    <source>
        <dbReference type="EMBL" id="GLP96302.1"/>
    </source>
</evidence>
<keyword evidence="3" id="KW-0238">DNA-binding</keyword>
<feature type="domain" description="HTH lysR-type" evidence="5">
    <location>
        <begin position="1"/>
        <end position="60"/>
    </location>
</feature>
<dbReference type="GO" id="GO:0000976">
    <property type="term" value="F:transcription cis-regulatory region binding"/>
    <property type="evidence" value="ECO:0007669"/>
    <property type="project" value="TreeGrafter"/>
</dbReference>
<dbReference type="InterPro" id="IPR000847">
    <property type="entry name" value="LysR_HTH_N"/>
</dbReference>
<dbReference type="Gene3D" id="3.40.190.290">
    <property type="match status" value="1"/>
</dbReference>